<sequence>LCEHVDTCTCTCIYVYMYTCGTCLRVHVHFLGQHESVYINNNK</sequence>
<evidence type="ECO:0000313" key="1">
    <source>
        <dbReference type="EnsemblMetazoa" id="Aqu2.1.12589_001"/>
    </source>
</evidence>
<protein>
    <submittedName>
        <fullName evidence="1">Uncharacterized protein</fullName>
    </submittedName>
</protein>
<organism evidence="1">
    <name type="scientific">Amphimedon queenslandica</name>
    <name type="common">Sponge</name>
    <dbReference type="NCBI Taxonomy" id="400682"/>
    <lineage>
        <taxon>Eukaryota</taxon>
        <taxon>Metazoa</taxon>
        <taxon>Porifera</taxon>
        <taxon>Demospongiae</taxon>
        <taxon>Heteroscleromorpha</taxon>
        <taxon>Haplosclerida</taxon>
        <taxon>Niphatidae</taxon>
        <taxon>Amphimedon</taxon>
    </lineage>
</organism>
<accession>A0A1X7TDC5</accession>
<name>A0A1X7TDC5_AMPQE</name>
<dbReference type="EnsemblMetazoa" id="Aqu2.1.12589_001">
    <property type="protein sequence ID" value="Aqu2.1.12589_001"/>
    <property type="gene ID" value="Aqu2.1.12589"/>
</dbReference>
<dbReference type="InParanoid" id="A0A1X7TDC5"/>
<proteinExistence type="predicted"/>
<dbReference type="AlphaFoldDB" id="A0A1X7TDC5"/>
<reference evidence="1" key="1">
    <citation type="submission" date="2017-05" db="UniProtKB">
        <authorList>
            <consortium name="EnsemblMetazoa"/>
        </authorList>
    </citation>
    <scope>IDENTIFICATION</scope>
</reference>